<organism evidence="1 2">
    <name type="scientific">Brevibacterium aurantiacum</name>
    <dbReference type="NCBI Taxonomy" id="273384"/>
    <lineage>
        <taxon>Bacteria</taxon>
        <taxon>Bacillati</taxon>
        <taxon>Actinomycetota</taxon>
        <taxon>Actinomycetes</taxon>
        <taxon>Micrococcales</taxon>
        <taxon>Brevibacteriaceae</taxon>
        <taxon>Brevibacterium</taxon>
    </lineage>
</organism>
<keyword evidence="1" id="KW-0808">Transferase</keyword>
<proteinExistence type="predicted"/>
<dbReference type="EMBL" id="FXYZ01000038">
    <property type="protein sequence ID" value="SMY02841.1"/>
    <property type="molecule type" value="Genomic_DNA"/>
</dbReference>
<dbReference type="GO" id="GO:0016740">
    <property type="term" value="F:transferase activity"/>
    <property type="evidence" value="ECO:0007669"/>
    <property type="project" value="UniProtKB-KW"/>
</dbReference>
<dbReference type="AlphaFoldDB" id="A0A2H1KT41"/>
<sequence>MGMTSIAGGQEKHHYLATQSFDLQLRNTYLSPNKRLRNEVPTHSILTMSRGDEYRIADWMKYHFTIGFTEFNLILDNPIDRTEQVARRVAEEWGMTLRVDTIGPDGEYYDGLANEERWNRVQQWRRENLDVIARLGLPIVDPLSMRQYKHFPAALKRFQTRGPECWLALIDVDEYIAIPGTKDIASLTQGATSPRLRLLNFNFNTEGWNTQSNVREFTRRWARDDIEAFGNGWENRVKTIARCDRLVPLVSVHAITLGSFQIVPPTVARLHHYKYPEQGVNIPYAIHDETIAPNRFRLDQ</sequence>
<gene>
    <name evidence="1" type="ORF">BAURA63_03701</name>
</gene>
<name>A0A2H1KT41_BREAU</name>
<evidence type="ECO:0000313" key="1">
    <source>
        <dbReference type="EMBL" id="SMY02841.1"/>
    </source>
</evidence>
<dbReference type="Proteomes" id="UP000234327">
    <property type="component" value="Unassembled WGS sequence"/>
</dbReference>
<dbReference type="Pfam" id="PF13704">
    <property type="entry name" value="Glyco_tranf_2_4"/>
    <property type="match status" value="1"/>
</dbReference>
<reference evidence="1 2" key="1">
    <citation type="submission" date="2017-03" db="EMBL/GenBank/DDBJ databases">
        <authorList>
            <person name="Afonso C.L."/>
            <person name="Miller P.J."/>
            <person name="Scott M.A."/>
            <person name="Spackman E."/>
            <person name="Goraichik I."/>
            <person name="Dimitrov K.M."/>
            <person name="Suarez D.L."/>
            <person name="Swayne D.E."/>
        </authorList>
    </citation>
    <scope>NUCLEOTIDE SEQUENCE [LARGE SCALE GENOMIC DNA]</scope>
    <source>
        <strain evidence="2">6(3)</strain>
    </source>
</reference>
<accession>A0A2H1KT41</accession>
<evidence type="ECO:0000313" key="2">
    <source>
        <dbReference type="Proteomes" id="UP000234327"/>
    </source>
</evidence>
<protein>
    <submittedName>
        <fullName evidence="1">Glycosyl transferase family 2</fullName>
    </submittedName>
</protein>